<dbReference type="EMBL" id="BLIP01000003">
    <property type="protein sequence ID" value="GFE27126.1"/>
    <property type="molecule type" value="Genomic_DNA"/>
</dbReference>
<evidence type="ECO:0000313" key="2">
    <source>
        <dbReference type="EMBL" id="GFE27126.1"/>
    </source>
</evidence>
<name>A0A640TYX6_STRNI</name>
<dbReference type="Pfam" id="PF19690">
    <property type="entry name" value="DUF6191"/>
    <property type="match status" value="1"/>
</dbReference>
<evidence type="ECO:0000256" key="1">
    <source>
        <dbReference type="SAM" id="MobiDB-lite"/>
    </source>
</evidence>
<gene>
    <name evidence="2" type="ORF">Sliba_75790</name>
</gene>
<evidence type="ECO:0000313" key="3">
    <source>
        <dbReference type="Proteomes" id="UP000429552"/>
    </source>
</evidence>
<accession>A0A640TYX6</accession>
<organism evidence="2 3">
    <name type="scientific">Streptomyces nigrescens</name>
    <dbReference type="NCBI Taxonomy" id="1920"/>
    <lineage>
        <taxon>Bacteria</taxon>
        <taxon>Bacillati</taxon>
        <taxon>Actinomycetota</taxon>
        <taxon>Actinomycetes</taxon>
        <taxon>Kitasatosporales</taxon>
        <taxon>Streptomycetaceae</taxon>
        <taxon>Streptomyces</taxon>
    </lineage>
</organism>
<comment type="caution">
    <text evidence="2">The sequence shown here is derived from an EMBL/GenBank/DDBJ whole genome shotgun (WGS) entry which is preliminary data.</text>
</comment>
<feature type="compositionally biased region" description="Basic and acidic residues" evidence="1">
    <location>
        <begin position="51"/>
        <end position="62"/>
    </location>
</feature>
<feature type="region of interest" description="Disordered" evidence="1">
    <location>
        <begin position="51"/>
        <end position="77"/>
    </location>
</feature>
<dbReference type="Proteomes" id="UP000429552">
    <property type="component" value="Unassembled WGS sequence"/>
</dbReference>
<reference evidence="2 3" key="1">
    <citation type="submission" date="2019-12" db="EMBL/GenBank/DDBJ databases">
        <title>Whole genome shotgun sequence of Streptomyces libani subsp. libani NBRC 13452.</title>
        <authorList>
            <person name="Ichikawa N."/>
            <person name="Kimura A."/>
            <person name="Kitahashi Y."/>
            <person name="Komaki H."/>
            <person name="Tamura T."/>
        </authorList>
    </citation>
    <scope>NUCLEOTIDE SEQUENCE [LARGE SCALE GENOMIC DNA]</scope>
    <source>
        <strain evidence="2 3">NBRC 13452</strain>
    </source>
</reference>
<protein>
    <submittedName>
        <fullName evidence="2">Uncharacterized protein</fullName>
    </submittedName>
</protein>
<dbReference type="InterPro" id="IPR045684">
    <property type="entry name" value="DUF6191"/>
</dbReference>
<sequence length="92" mass="10291">MFLTVAGAVAALWMLLFAWVIWRRRKFGGGGATSGAWDELFRPSQQHVQEEKERRLALRDDTESGAPPRSTVDLQSGLAVIRPEATHESGRR</sequence>
<proteinExistence type="predicted"/>
<dbReference type="AlphaFoldDB" id="A0A640TYX6"/>